<dbReference type="Proteomes" id="UP000199337">
    <property type="component" value="Unassembled WGS sequence"/>
</dbReference>
<keyword evidence="4" id="KW-1185">Reference proteome</keyword>
<protein>
    <submittedName>
        <fullName evidence="3">VanZ like family protein</fullName>
    </submittedName>
</protein>
<organism evidence="3 4">
    <name type="scientific">Desulfotruncus arcticus DSM 17038</name>
    <dbReference type="NCBI Taxonomy" id="1121424"/>
    <lineage>
        <taxon>Bacteria</taxon>
        <taxon>Bacillati</taxon>
        <taxon>Bacillota</taxon>
        <taxon>Clostridia</taxon>
        <taxon>Eubacteriales</taxon>
        <taxon>Desulfallaceae</taxon>
        <taxon>Desulfotruncus</taxon>
    </lineage>
</organism>
<dbReference type="Pfam" id="PF04892">
    <property type="entry name" value="VanZ"/>
    <property type="match status" value="1"/>
</dbReference>
<feature type="transmembrane region" description="Helical" evidence="1">
    <location>
        <begin position="35"/>
        <end position="52"/>
    </location>
</feature>
<sequence length="122" mass="14200">MFYWIPAIAWMAFIYYLSGRTGAELGSIFPFIEDFNPGHILAYFILAWLVLWPLRINNFSRPYLAAFLLCLFYGISDEIHQHFIPTRTPDVYDLLRDLSGASIALMINYFLVARKNGEHESE</sequence>
<accession>A0A1I2XYZ9</accession>
<evidence type="ECO:0000313" key="3">
    <source>
        <dbReference type="EMBL" id="SFH17946.1"/>
    </source>
</evidence>
<proteinExistence type="predicted"/>
<evidence type="ECO:0000313" key="4">
    <source>
        <dbReference type="Proteomes" id="UP000199337"/>
    </source>
</evidence>
<keyword evidence="1" id="KW-1133">Transmembrane helix</keyword>
<evidence type="ECO:0000259" key="2">
    <source>
        <dbReference type="Pfam" id="PF04892"/>
    </source>
</evidence>
<dbReference type="RefSeq" id="WP_238456573.1">
    <property type="nucleotide sequence ID" value="NZ_FOOX01000019.1"/>
</dbReference>
<dbReference type="InterPro" id="IPR006976">
    <property type="entry name" value="VanZ-like"/>
</dbReference>
<dbReference type="STRING" id="341036.SAMN05660649_04164"/>
<dbReference type="EMBL" id="FOOX01000019">
    <property type="protein sequence ID" value="SFH17946.1"/>
    <property type="molecule type" value="Genomic_DNA"/>
</dbReference>
<dbReference type="PANTHER" id="PTHR28008">
    <property type="entry name" value="DOMAIN PROTEIN, PUTATIVE (AFU_ORTHOLOGUE AFUA_3G10980)-RELATED"/>
    <property type="match status" value="1"/>
</dbReference>
<dbReference type="NCBIfam" id="NF037970">
    <property type="entry name" value="vanZ_1"/>
    <property type="match status" value="1"/>
</dbReference>
<reference evidence="4" key="1">
    <citation type="submission" date="2016-10" db="EMBL/GenBank/DDBJ databases">
        <authorList>
            <person name="Varghese N."/>
            <person name="Submissions S."/>
        </authorList>
    </citation>
    <scope>NUCLEOTIDE SEQUENCE [LARGE SCALE GENOMIC DNA]</scope>
    <source>
        <strain evidence="4">DSM 17038</strain>
    </source>
</reference>
<evidence type="ECO:0000256" key="1">
    <source>
        <dbReference type="SAM" id="Phobius"/>
    </source>
</evidence>
<feature type="domain" description="VanZ-like" evidence="2">
    <location>
        <begin position="4"/>
        <end position="109"/>
    </location>
</feature>
<dbReference type="AlphaFoldDB" id="A0A1I2XYZ9"/>
<gene>
    <name evidence="3" type="ORF">SAMN05660649_04164</name>
</gene>
<keyword evidence="1" id="KW-0472">Membrane</keyword>
<keyword evidence="1" id="KW-0812">Transmembrane</keyword>
<name>A0A1I2XYZ9_9FIRM</name>
<dbReference type="PANTHER" id="PTHR28008:SF1">
    <property type="entry name" value="DOMAIN PROTEIN, PUTATIVE (AFU_ORTHOLOGUE AFUA_3G10980)-RELATED"/>
    <property type="match status" value="1"/>
</dbReference>